<feature type="transmembrane region" description="Helical" evidence="7">
    <location>
        <begin position="322"/>
        <end position="342"/>
    </location>
</feature>
<dbReference type="PIRSF" id="PIRSF006603">
    <property type="entry name" value="DinF"/>
    <property type="match status" value="1"/>
</dbReference>
<dbReference type="AlphaFoldDB" id="A0A410Q8Q9"/>
<dbReference type="GO" id="GO:0005886">
    <property type="term" value="C:plasma membrane"/>
    <property type="evidence" value="ECO:0007669"/>
    <property type="project" value="UniProtKB-SubCell"/>
</dbReference>
<keyword evidence="2" id="KW-0813">Transport</keyword>
<dbReference type="EMBL" id="CP035282">
    <property type="protein sequence ID" value="QAT60375.1"/>
    <property type="molecule type" value="Genomic_DNA"/>
</dbReference>
<evidence type="ECO:0000256" key="1">
    <source>
        <dbReference type="ARBA" id="ARBA00004651"/>
    </source>
</evidence>
<dbReference type="Proteomes" id="UP000287969">
    <property type="component" value="Chromosome"/>
</dbReference>
<gene>
    <name evidence="8" type="ORF">EQM13_01695</name>
</gene>
<dbReference type="RefSeq" id="WP_128751777.1">
    <property type="nucleotide sequence ID" value="NZ_CP035282.1"/>
</dbReference>
<proteinExistence type="predicted"/>
<dbReference type="CDD" id="cd13138">
    <property type="entry name" value="MATE_yoeA_like"/>
    <property type="match status" value="1"/>
</dbReference>
<feature type="transmembrane region" description="Helical" evidence="7">
    <location>
        <begin position="362"/>
        <end position="383"/>
    </location>
</feature>
<evidence type="ECO:0000313" key="8">
    <source>
        <dbReference type="EMBL" id="QAT60375.1"/>
    </source>
</evidence>
<dbReference type="GO" id="GO:0015297">
    <property type="term" value="F:antiporter activity"/>
    <property type="evidence" value="ECO:0007669"/>
    <property type="project" value="InterPro"/>
</dbReference>
<evidence type="ECO:0000256" key="6">
    <source>
        <dbReference type="ARBA" id="ARBA00023136"/>
    </source>
</evidence>
<feature type="transmembrane region" description="Helical" evidence="7">
    <location>
        <begin position="140"/>
        <end position="165"/>
    </location>
</feature>
<feature type="transmembrane region" description="Helical" evidence="7">
    <location>
        <begin position="20"/>
        <end position="37"/>
    </location>
</feature>
<feature type="transmembrane region" description="Helical" evidence="7">
    <location>
        <begin position="288"/>
        <end position="310"/>
    </location>
</feature>
<organism evidence="8 9">
    <name type="scientific">Acidilutibacter cellobiosedens</name>
    <dbReference type="NCBI Taxonomy" id="2507161"/>
    <lineage>
        <taxon>Bacteria</taxon>
        <taxon>Bacillati</taxon>
        <taxon>Bacillota</taxon>
        <taxon>Tissierellia</taxon>
        <taxon>Tissierellales</taxon>
        <taxon>Acidilutibacteraceae</taxon>
        <taxon>Acidilutibacter</taxon>
    </lineage>
</organism>
<comment type="subcellular location">
    <subcellularLocation>
        <location evidence="1">Cell membrane</location>
        <topology evidence="1">Multi-pass membrane protein</topology>
    </subcellularLocation>
</comment>
<dbReference type="InterPro" id="IPR052031">
    <property type="entry name" value="Membrane_Transporter-Flippase"/>
</dbReference>
<feature type="transmembrane region" description="Helical" evidence="7">
    <location>
        <begin position="99"/>
        <end position="120"/>
    </location>
</feature>
<feature type="transmembrane region" description="Helical" evidence="7">
    <location>
        <begin position="390"/>
        <end position="414"/>
    </location>
</feature>
<accession>A0A410Q8Q9</accession>
<keyword evidence="3" id="KW-1003">Cell membrane</keyword>
<dbReference type="PANTHER" id="PTHR43549:SF3">
    <property type="entry name" value="MULTIDRUG RESISTANCE PROTEIN YPNP-RELATED"/>
    <property type="match status" value="1"/>
</dbReference>
<dbReference type="KEGG" id="spoa:EQM13_01695"/>
<feature type="transmembrane region" description="Helical" evidence="7">
    <location>
        <begin position="420"/>
        <end position="440"/>
    </location>
</feature>
<dbReference type="OrthoDB" id="9776324at2"/>
<evidence type="ECO:0000256" key="4">
    <source>
        <dbReference type="ARBA" id="ARBA00022692"/>
    </source>
</evidence>
<dbReference type="PANTHER" id="PTHR43549">
    <property type="entry name" value="MULTIDRUG RESISTANCE PROTEIN YPNP-RELATED"/>
    <property type="match status" value="1"/>
</dbReference>
<sequence length="453" mass="49935">MKHDTVNKYNLAEGVIWQQILIFFFPILFGTFFQQLYNTVDAIVVGRFVGKEALSAVGGTTGTLINLLVNFFVGISSGATVIISQYYGAKKREDLNTAVHTAIGMAVIGGAFIMVVGFLASPIALRAMNTPSDVIEYSIIYIRIYFTGMIANLIYNMGSGILRAVGDSKRPLYFLIVSCFVNIVLDLLFVIVFGWGVHGVAIATVLSQCVSAVLILLALSKTDESYQIQFNNIKIHGDKLDQIFKIGLPAGLQSVMYSIANMAIQVCINSFGTDTVAAWTAFSKIDGLFWMMMGAFGVSITTFVGQNYGAEKMDRVKKGVRQCLSMCMLSAVILSMVLYFAGQYIYLMFTADTAVIEKGMEILRFLVPTYFTFVFIEILSGALRGMGNSLVPMLITCLGVCGLRIVWIFCAVPIKPDIKTVVFSYPLSWIVTSVLFIFYYRHFVKKIKSQAAA</sequence>
<keyword evidence="6 7" id="KW-0472">Membrane</keyword>
<dbReference type="InterPro" id="IPR002528">
    <property type="entry name" value="MATE_fam"/>
</dbReference>
<dbReference type="InterPro" id="IPR048279">
    <property type="entry name" value="MdtK-like"/>
</dbReference>
<dbReference type="Pfam" id="PF01554">
    <property type="entry name" value="MatE"/>
    <property type="match status" value="2"/>
</dbReference>
<protein>
    <submittedName>
        <fullName evidence="8">MATE family efflux transporter</fullName>
    </submittedName>
</protein>
<evidence type="ECO:0000313" key="9">
    <source>
        <dbReference type="Proteomes" id="UP000287969"/>
    </source>
</evidence>
<evidence type="ECO:0000256" key="3">
    <source>
        <dbReference type="ARBA" id="ARBA00022475"/>
    </source>
</evidence>
<keyword evidence="5 7" id="KW-1133">Transmembrane helix</keyword>
<evidence type="ECO:0000256" key="2">
    <source>
        <dbReference type="ARBA" id="ARBA00022448"/>
    </source>
</evidence>
<keyword evidence="9" id="KW-1185">Reference proteome</keyword>
<evidence type="ECO:0000256" key="5">
    <source>
        <dbReference type="ARBA" id="ARBA00022989"/>
    </source>
</evidence>
<dbReference type="NCBIfam" id="TIGR00797">
    <property type="entry name" value="matE"/>
    <property type="match status" value="1"/>
</dbReference>
<keyword evidence="4 7" id="KW-0812">Transmembrane</keyword>
<feature type="transmembrane region" description="Helical" evidence="7">
    <location>
        <begin position="172"/>
        <end position="195"/>
    </location>
</feature>
<name>A0A410Q8Q9_9FIRM</name>
<feature type="transmembrane region" description="Helical" evidence="7">
    <location>
        <begin position="64"/>
        <end position="87"/>
    </location>
</feature>
<dbReference type="GO" id="GO:0042910">
    <property type="term" value="F:xenobiotic transmembrane transporter activity"/>
    <property type="evidence" value="ECO:0007669"/>
    <property type="project" value="InterPro"/>
</dbReference>
<reference evidence="9" key="1">
    <citation type="submission" date="2019-01" db="EMBL/GenBank/DDBJ databases">
        <title>Draft genomes of a novel of Sporanaerobacter strains.</title>
        <authorList>
            <person name="Ma S."/>
        </authorList>
    </citation>
    <scope>NUCLEOTIDE SEQUENCE [LARGE SCALE GENOMIC DNA]</scope>
    <source>
        <strain evidence="9">NJN-17</strain>
    </source>
</reference>
<feature type="transmembrane region" description="Helical" evidence="7">
    <location>
        <begin position="201"/>
        <end position="219"/>
    </location>
</feature>
<evidence type="ECO:0000256" key="7">
    <source>
        <dbReference type="SAM" id="Phobius"/>
    </source>
</evidence>